<accession>A0A1A9W6X0</accession>
<evidence type="ECO:0000256" key="5">
    <source>
        <dbReference type="ARBA" id="ARBA00022824"/>
    </source>
</evidence>
<keyword evidence="4 11" id="KW-0812">Transmembrane</keyword>
<feature type="transmembrane region" description="Helical" evidence="11">
    <location>
        <begin position="472"/>
        <end position="490"/>
    </location>
</feature>
<keyword evidence="8 9" id="KW-0012">Acyltransferase</keyword>
<evidence type="ECO:0000256" key="9">
    <source>
        <dbReference type="PIRNR" id="PIRNR000439"/>
    </source>
</evidence>
<dbReference type="PANTHER" id="PTHR10408:SF8">
    <property type="entry name" value="O-ACYLTRANSFERASE"/>
    <property type="match status" value="1"/>
</dbReference>
<evidence type="ECO:0000313" key="13">
    <source>
        <dbReference type="Proteomes" id="UP000091820"/>
    </source>
</evidence>
<dbReference type="GO" id="GO:0008203">
    <property type="term" value="P:cholesterol metabolic process"/>
    <property type="evidence" value="ECO:0007669"/>
    <property type="project" value="TreeGrafter"/>
</dbReference>
<dbReference type="PIRSF" id="PIRSF000439">
    <property type="entry name" value="Oat_ACAT_DAG_ARE"/>
    <property type="match status" value="1"/>
</dbReference>
<protein>
    <recommendedName>
        <fullName evidence="9">O-acyltransferase</fullName>
    </recommendedName>
</protein>
<evidence type="ECO:0000256" key="10">
    <source>
        <dbReference type="PIRSR" id="PIRSR000439-1"/>
    </source>
</evidence>
<evidence type="ECO:0000256" key="7">
    <source>
        <dbReference type="ARBA" id="ARBA00023136"/>
    </source>
</evidence>
<dbReference type="GO" id="GO:0005789">
    <property type="term" value="C:endoplasmic reticulum membrane"/>
    <property type="evidence" value="ECO:0007669"/>
    <property type="project" value="UniProtKB-SubCell"/>
</dbReference>
<comment type="subcellular location">
    <subcellularLocation>
        <location evidence="1 9">Endoplasmic reticulum membrane</location>
        <topology evidence="1 9">Multi-pass membrane protein</topology>
    </subcellularLocation>
</comment>
<dbReference type="GO" id="GO:0008374">
    <property type="term" value="F:O-acyltransferase activity"/>
    <property type="evidence" value="ECO:0007669"/>
    <property type="project" value="InterPro"/>
</dbReference>
<evidence type="ECO:0000313" key="12">
    <source>
        <dbReference type="EnsemblMetazoa" id="GBRI008373-PA"/>
    </source>
</evidence>
<evidence type="ECO:0000256" key="8">
    <source>
        <dbReference type="ARBA" id="ARBA00023315"/>
    </source>
</evidence>
<proteinExistence type="inferred from homology"/>
<name>A0A1A9W6X0_9MUSC</name>
<keyword evidence="6 11" id="KW-1133">Transmembrane helix</keyword>
<evidence type="ECO:0000256" key="6">
    <source>
        <dbReference type="ARBA" id="ARBA00022989"/>
    </source>
</evidence>
<dbReference type="AlphaFoldDB" id="A0A1A9W6X0"/>
<feature type="transmembrane region" description="Helical" evidence="11">
    <location>
        <begin position="349"/>
        <end position="367"/>
    </location>
</feature>
<keyword evidence="5 9" id="KW-0256">Endoplasmic reticulum</keyword>
<keyword evidence="13" id="KW-1185">Reference proteome</keyword>
<feature type="transmembrane region" description="Helical" evidence="11">
    <location>
        <begin position="240"/>
        <end position="265"/>
    </location>
</feature>
<comment type="similarity">
    <text evidence="2 9">Belongs to the membrane-bound acyltransferase family. Sterol o-acyltransferase subfamily.</text>
</comment>
<evidence type="ECO:0000256" key="3">
    <source>
        <dbReference type="ARBA" id="ARBA00022679"/>
    </source>
</evidence>
<reference evidence="13" key="1">
    <citation type="submission" date="2014-03" db="EMBL/GenBank/DDBJ databases">
        <authorList>
            <person name="Aksoy S."/>
            <person name="Warren W."/>
            <person name="Wilson R.K."/>
        </authorList>
    </citation>
    <scope>NUCLEOTIDE SEQUENCE [LARGE SCALE GENOMIC DNA]</scope>
    <source>
        <strain evidence="13">IAEA</strain>
    </source>
</reference>
<keyword evidence="7 9" id="KW-0472">Membrane</keyword>
<organism evidence="12 13">
    <name type="scientific">Glossina brevipalpis</name>
    <dbReference type="NCBI Taxonomy" id="37001"/>
    <lineage>
        <taxon>Eukaryota</taxon>
        <taxon>Metazoa</taxon>
        <taxon>Ecdysozoa</taxon>
        <taxon>Arthropoda</taxon>
        <taxon>Hexapoda</taxon>
        <taxon>Insecta</taxon>
        <taxon>Pterygota</taxon>
        <taxon>Neoptera</taxon>
        <taxon>Endopterygota</taxon>
        <taxon>Diptera</taxon>
        <taxon>Brachycera</taxon>
        <taxon>Muscomorpha</taxon>
        <taxon>Hippoboscoidea</taxon>
        <taxon>Glossinidae</taxon>
        <taxon>Glossina</taxon>
    </lineage>
</organism>
<evidence type="ECO:0000256" key="4">
    <source>
        <dbReference type="ARBA" id="ARBA00022692"/>
    </source>
</evidence>
<evidence type="ECO:0000256" key="2">
    <source>
        <dbReference type="ARBA" id="ARBA00009010"/>
    </source>
</evidence>
<keyword evidence="3 9" id="KW-0808">Transferase</keyword>
<feature type="transmembrane region" description="Helical" evidence="11">
    <location>
        <begin position="317"/>
        <end position="337"/>
    </location>
</feature>
<dbReference type="VEuPathDB" id="VectorBase:GBRI008373"/>
<dbReference type="InterPro" id="IPR014371">
    <property type="entry name" value="Oat_ACAT_DAG_ARE"/>
</dbReference>
<feature type="transmembrane region" description="Helical" evidence="11">
    <location>
        <begin position="200"/>
        <end position="220"/>
    </location>
</feature>
<dbReference type="STRING" id="37001.A0A1A9W6X0"/>
<evidence type="ECO:0000256" key="1">
    <source>
        <dbReference type="ARBA" id="ARBA00004477"/>
    </source>
</evidence>
<dbReference type="Pfam" id="PF03062">
    <property type="entry name" value="MBOAT"/>
    <property type="match status" value="1"/>
</dbReference>
<sequence>MKNVVINKFKKDCVENNRDMEFNNTFNDQSTELNVARQKLEQIQAVILKDIQKQVTDFGDEVMQELRKQKLQNQEFPNFAQPQQQKTNTLAYRQMKTNKTARTTVKQNITMTGDHKNKEQHMQETIKNDNKTVRDLSDKVFTIRESYLTTLLEVDHMKTIYHIFYAIFTVFLLNTIIHDYLVKGSVKFGLDTFYFSFAKIHYVLIVWLLQHVFVFGIYYACQLWASLRRKLQHRSFNANFWSFICLTLYVLSQFAFLITACSLNLKLNLPFASGIVLQLETIRLVMKMHAFVRCNVPRVLCGKMKTDDELTYPSLDLPPFGCYLYFLFAPTLVYRDYYPRSSRIRWKFALARFMEVVAIAFLYSYIYERYIIPNFSDFGKEPLNISFITVKLFASLMPFKIMLLTAFYMVLHAWPNFTAELLRFGDRMFYKDWWTASNYDTYYRKWNVIVHDWLYEYIYKDFYIYIFNRSKLFSALVVFWISALFHDIPLCFSLQLFFPAMCIFFGLLGVLLKFITRLAPKNFGNFILWFSLIVGNGMLVALYCIEYYARTNCPKLIENWWDHLIPHFWYCYNNNNNNNNNNN</sequence>
<feature type="active site" evidence="10">
    <location>
        <position position="486"/>
    </location>
</feature>
<dbReference type="EnsemblMetazoa" id="GBRI008373-RA">
    <property type="protein sequence ID" value="GBRI008373-PA"/>
    <property type="gene ID" value="GBRI008373"/>
</dbReference>
<dbReference type="InterPro" id="IPR004299">
    <property type="entry name" value="MBOAT_fam"/>
</dbReference>
<feature type="transmembrane region" description="Helical" evidence="11">
    <location>
        <begin position="387"/>
        <end position="411"/>
    </location>
</feature>
<reference evidence="12" key="2">
    <citation type="submission" date="2020-05" db="UniProtKB">
        <authorList>
            <consortium name="EnsemblMetazoa"/>
        </authorList>
    </citation>
    <scope>IDENTIFICATION</scope>
    <source>
        <strain evidence="12">IAEA</strain>
    </source>
</reference>
<dbReference type="Proteomes" id="UP000091820">
    <property type="component" value="Unassembled WGS sequence"/>
</dbReference>
<dbReference type="PANTHER" id="PTHR10408">
    <property type="entry name" value="STEROL O-ACYLTRANSFERASE"/>
    <property type="match status" value="1"/>
</dbReference>
<feature type="transmembrane region" description="Helical" evidence="11">
    <location>
        <begin position="496"/>
        <end position="515"/>
    </location>
</feature>
<feature type="transmembrane region" description="Helical" evidence="11">
    <location>
        <begin position="160"/>
        <end position="180"/>
    </location>
</feature>
<evidence type="ECO:0000256" key="11">
    <source>
        <dbReference type="SAM" id="Phobius"/>
    </source>
</evidence>
<feature type="transmembrane region" description="Helical" evidence="11">
    <location>
        <begin position="527"/>
        <end position="549"/>
    </location>
</feature>